<evidence type="ECO:0000256" key="3">
    <source>
        <dbReference type="ARBA" id="ARBA00022741"/>
    </source>
</evidence>
<evidence type="ECO:0000256" key="1">
    <source>
        <dbReference type="ARBA" id="ARBA00004319"/>
    </source>
</evidence>
<keyword evidence="5" id="KW-0143">Chaperone</keyword>
<evidence type="ECO:0000256" key="6">
    <source>
        <dbReference type="SAM" id="MobiDB-lite"/>
    </source>
</evidence>
<dbReference type="SUPFAM" id="SSF53067">
    <property type="entry name" value="Actin-like ATPase domain"/>
    <property type="match status" value="2"/>
</dbReference>
<dbReference type="GO" id="GO:0030968">
    <property type="term" value="P:endoplasmic reticulum unfolded protein response"/>
    <property type="evidence" value="ECO:0007669"/>
    <property type="project" value="TreeGrafter"/>
</dbReference>
<evidence type="ECO:0000313" key="9">
    <source>
        <dbReference type="Proteomes" id="UP000243052"/>
    </source>
</evidence>
<feature type="compositionally biased region" description="Low complexity" evidence="6">
    <location>
        <begin position="827"/>
        <end position="837"/>
    </location>
</feature>
<dbReference type="Gene3D" id="3.90.640.10">
    <property type="entry name" value="Actin, Chain A, domain 4"/>
    <property type="match status" value="1"/>
</dbReference>
<keyword evidence="2 7" id="KW-0732">Signal</keyword>
<dbReference type="Gene3D" id="3.30.420.40">
    <property type="match status" value="2"/>
</dbReference>
<dbReference type="InterPro" id="IPR029048">
    <property type="entry name" value="HSP70_C_sf"/>
</dbReference>
<dbReference type="GO" id="GO:0005788">
    <property type="term" value="C:endoplasmic reticulum lumen"/>
    <property type="evidence" value="ECO:0007669"/>
    <property type="project" value="UniProtKB-SubCell"/>
</dbReference>
<keyword evidence="3" id="KW-0547">Nucleotide-binding</keyword>
<evidence type="ECO:0000256" key="2">
    <source>
        <dbReference type="ARBA" id="ARBA00022729"/>
    </source>
</evidence>
<protein>
    <submittedName>
        <fullName evidence="8">HDR141Cp</fullName>
    </submittedName>
</protein>
<dbReference type="Gene3D" id="3.30.30.30">
    <property type="match status" value="1"/>
</dbReference>
<evidence type="ECO:0000313" key="8">
    <source>
        <dbReference type="EMBL" id="AMD20883.1"/>
    </source>
</evidence>
<feature type="region of interest" description="Disordered" evidence="6">
    <location>
        <begin position="825"/>
        <end position="857"/>
    </location>
</feature>
<dbReference type="STRING" id="45286.A0A109UZV1"/>
<evidence type="ECO:0000256" key="4">
    <source>
        <dbReference type="ARBA" id="ARBA00022840"/>
    </source>
</evidence>
<dbReference type="GO" id="GO:0034663">
    <property type="term" value="C:endoplasmic reticulum chaperone complex"/>
    <property type="evidence" value="ECO:0007669"/>
    <property type="project" value="TreeGrafter"/>
</dbReference>
<gene>
    <name evidence="8" type="ORF">AW171_hschr42804</name>
</gene>
<evidence type="ECO:0000256" key="7">
    <source>
        <dbReference type="SAM" id="SignalP"/>
    </source>
</evidence>
<feature type="compositionally biased region" description="Acidic residues" evidence="6">
    <location>
        <begin position="844"/>
        <end position="857"/>
    </location>
</feature>
<dbReference type="PANTHER" id="PTHR45639">
    <property type="entry name" value="HSC70CB, ISOFORM G-RELATED"/>
    <property type="match status" value="1"/>
</dbReference>
<sequence>MRVSMLLWGLIPMIMEALVVSGAVLGVDYGQQYGKAMVVSPRAPMEIVLTPESKRKEELGVGIKSFNGRLERLYGSAVTSSMVTRFPGNALMHLRSLLGKLADEDHTGYHKTHPGIKFSKTSRGSLAFVVEGQEFPVEEVVAMNLQQYVRRANSMLKEKGSDDYVDVLALTIPEYYQIEQRNALLDAVSLVPISRPFLISEGLSVAVDFALKQRSFTPGQQYYYLIYDMGASSAAASIVGIMQPNDTSEPLRVELLGYGHNEDVSGSVFTSAVADIISAKFLSSNPSVRSTDFERNPRAKAKILQAAEKAKLILSVNTESVVSIESLYDDVDFKTSLRRSELEEYLESSHQAIVDVIVRAFDHQFNEEKISLKQLDSVILTGGSTRVPLVQEKLAEFLGDIEIAKKVNADESAVNGVTIRGIQSSSAFKMKPLDIIDRSIYPYSMKVTKEEDWHEIFDVGSQYPSEVTISLPTDYNFLPFQLELYENHRLFKSVEVLPSQNKSKFTPSKCPAGVVYNVTFELSDNRLFDCKKVDAICLSEQPDETTNSSTSKIERTAKILTVAKYTHLIPLTSKDKIESSSKLEELNIKDQEYQQLQHELNNLEAILYDTRTYLEDETVLAKGPKKDISRLSELVTENLEWLDYESDEATLADVEEKSLRISTLKGKIQLYVASADEEFDHDTFAAISEESENLLNEVREFASVALKQVEDQKAEFEAVQLNVTKEYSNIKIPKGMKLTQKQKQDSIDSLELFVNIVNEMLDTDSIESKSREELFEIKLLGDNAKRELENVHNITKNAHVYCLRELQSIYNRRLRAILRQEEKRKAAASAAESSEGETTVSDANSEESAEDFEHDEL</sequence>
<dbReference type="PANTHER" id="PTHR45639:SF3">
    <property type="entry name" value="HYPOXIA UP-REGULATED PROTEIN 1"/>
    <property type="match status" value="1"/>
</dbReference>
<accession>A0A109UZV1</accession>
<feature type="signal peptide" evidence="7">
    <location>
        <begin position="1"/>
        <end position="21"/>
    </location>
</feature>
<dbReference type="PRINTS" id="PR00301">
    <property type="entry name" value="HEATSHOCK70"/>
</dbReference>
<dbReference type="EMBL" id="CP014244">
    <property type="protein sequence ID" value="AMD20883.1"/>
    <property type="molecule type" value="Genomic_DNA"/>
</dbReference>
<dbReference type="InterPro" id="IPR013126">
    <property type="entry name" value="Hsp_70_fam"/>
</dbReference>
<dbReference type="Proteomes" id="UP000243052">
    <property type="component" value="Chromosome iv"/>
</dbReference>
<dbReference type="PROSITE" id="PS01036">
    <property type="entry name" value="HSP70_3"/>
    <property type="match status" value="1"/>
</dbReference>
<feature type="chain" id="PRO_5007141058" evidence="7">
    <location>
        <begin position="22"/>
        <end position="857"/>
    </location>
</feature>
<dbReference type="SUPFAM" id="SSF100934">
    <property type="entry name" value="Heat shock protein 70kD (HSP70), C-terminal subdomain"/>
    <property type="match status" value="1"/>
</dbReference>
<name>A0A109UZV1_9SACH</name>
<proteinExistence type="predicted"/>
<evidence type="ECO:0000256" key="5">
    <source>
        <dbReference type="ARBA" id="ARBA00023186"/>
    </source>
</evidence>
<dbReference type="Gene3D" id="1.20.1270.10">
    <property type="match status" value="1"/>
</dbReference>
<organism evidence="8 9">
    <name type="scientific">Eremothecium sinecaudum</name>
    <dbReference type="NCBI Taxonomy" id="45286"/>
    <lineage>
        <taxon>Eukaryota</taxon>
        <taxon>Fungi</taxon>
        <taxon>Dikarya</taxon>
        <taxon>Ascomycota</taxon>
        <taxon>Saccharomycotina</taxon>
        <taxon>Saccharomycetes</taxon>
        <taxon>Saccharomycetales</taxon>
        <taxon>Saccharomycetaceae</taxon>
        <taxon>Eremothecium</taxon>
    </lineage>
</organism>
<dbReference type="GO" id="GO:0140662">
    <property type="term" value="F:ATP-dependent protein folding chaperone"/>
    <property type="evidence" value="ECO:0007669"/>
    <property type="project" value="InterPro"/>
</dbReference>
<dbReference type="GeneID" id="28724151"/>
<dbReference type="AlphaFoldDB" id="A0A109UZV1"/>
<dbReference type="Pfam" id="PF00012">
    <property type="entry name" value="HSP70"/>
    <property type="match status" value="1"/>
</dbReference>
<dbReference type="InterPro" id="IPR043129">
    <property type="entry name" value="ATPase_NBD"/>
</dbReference>
<dbReference type="CDD" id="cd10230">
    <property type="entry name" value="ASKHA_NBD_HSP70_HYOU1"/>
    <property type="match status" value="1"/>
</dbReference>
<keyword evidence="4" id="KW-0067">ATP-binding</keyword>
<dbReference type="RefSeq" id="XP_017987879.1">
    <property type="nucleotide sequence ID" value="XM_018132390.1"/>
</dbReference>
<dbReference type="GO" id="GO:0005524">
    <property type="term" value="F:ATP binding"/>
    <property type="evidence" value="ECO:0007669"/>
    <property type="project" value="UniProtKB-KW"/>
</dbReference>
<dbReference type="OrthoDB" id="10262720at2759"/>
<keyword evidence="9" id="KW-1185">Reference proteome</keyword>
<comment type="subcellular location">
    <subcellularLocation>
        <location evidence="1">Endoplasmic reticulum lumen</location>
    </subcellularLocation>
</comment>
<dbReference type="InterPro" id="IPR018181">
    <property type="entry name" value="Heat_shock_70_CS"/>
</dbReference>
<reference evidence="8 9" key="1">
    <citation type="submission" date="2016-01" db="EMBL/GenBank/DDBJ databases">
        <title>Genome sequence of the yeast Holleya sinecauda.</title>
        <authorList>
            <person name="Dietrich F.S."/>
        </authorList>
    </citation>
    <scope>NUCLEOTIDE SEQUENCE [LARGE SCALE GENOMIC DNA]</scope>
    <source>
        <strain evidence="8 9">ATCC 58844</strain>
    </source>
</reference>